<gene>
    <name evidence="1" type="ORF">JZ751_012597</name>
</gene>
<organism evidence="1 2">
    <name type="scientific">Albula glossodonta</name>
    <name type="common">roundjaw bonefish</name>
    <dbReference type="NCBI Taxonomy" id="121402"/>
    <lineage>
        <taxon>Eukaryota</taxon>
        <taxon>Metazoa</taxon>
        <taxon>Chordata</taxon>
        <taxon>Craniata</taxon>
        <taxon>Vertebrata</taxon>
        <taxon>Euteleostomi</taxon>
        <taxon>Actinopterygii</taxon>
        <taxon>Neopterygii</taxon>
        <taxon>Teleostei</taxon>
        <taxon>Albuliformes</taxon>
        <taxon>Albulidae</taxon>
        <taxon>Albula</taxon>
    </lineage>
</organism>
<sequence>MKHSNASPRHNTETRLRNDIITSHEVAGRSEVDWGKEHLPASCCVPVQTADKFPPTNNRVEKKLCAQTQNSDYSLVG</sequence>
<dbReference type="AlphaFoldDB" id="A0A8T2NUV4"/>
<accession>A0A8T2NUV4</accession>
<reference evidence="1" key="1">
    <citation type="thesis" date="2021" institute="BYU ScholarsArchive" country="Provo, UT, USA">
        <title>Applications of and Algorithms for Genome Assembly and Genomic Analyses with an Emphasis on Marine Teleosts.</title>
        <authorList>
            <person name="Pickett B.D."/>
        </authorList>
    </citation>
    <scope>NUCLEOTIDE SEQUENCE</scope>
    <source>
        <strain evidence="1">HI-2016</strain>
    </source>
</reference>
<protein>
    <submittedName>
        <fullName evidence="1">Uncharacterized protein</fullName>
    </submittedName>
</protein>
<dbReference type="Proteomes" id="UP000824540">
    <property type="component" value="Unassembled WGS sequence"/>
</dbReference>
<proteinExistence type="predicted"/>
<name>A0A8T2NUV4_9TELE</name>
<keyword evidence="2" id="KW-1185">Reference proteome</keyword>
<dbReference type="EMBL" id="JAFBMS010000021">
    <property type="protein sequence ID" value="KAG9344115.1"/>
    <property type="molecule type" value="Genomic_DNA"/>
</dbReference>
<evidence type="ECO:0000313" key="2">
    <source>
        <dbReference type="Proteomes" id="UP000824540"/>
    </source>
</evidence>
<evidence type="ECO:0000313" key="1">
    <source>
        <dbReference type="EMBL" id="KAG9344115.1"/>
    </source>
</evidence>
<comment type="caution">
    <text evidence="1">The sequence shown here is derived from an EMBL/GenBank/DDBJ whole genome shotgun (WGS) entry which is preliminary data.</text>
</comment>